<dbReference type="EMBL" id="UZAU01000474">
    <property type="status" value="NOT_ANNOTATED_CDS"/>
    <property type="molecule type" value="Genomic_DNA"/>
</dbReference>
<proteinExistence type="predicted"/>
<organism evidence="3 4">
    <name type="scientific">Cannabis sativa</name>
    <name type="common">Hemp</name>
    <name type="synonym">Marijuana</name>
    <dbReference type="NCBI Taxonomy" id="3483"/>
    <lineage>
        <taxon>Eukaryota</taxon>
        <taxon>Viridiplantae</taxon>
        <taxon>Streptophyta</taxon>
        <taxon>Embryophyta</taxon>
        <taxon>Tracheophyta</taxon>
        <taxon>Spermatophyta</taxon>
        <taxon>Magnoliopsida</taxon>
        <taxon>eudicotyledons</taxon>
        <taxon>Gunneridae</taxon>
        <taxon>Pentapetalae</taxon>
        <taxon>rosids</taxon>
        <taxon>fabids</taxon>
        <taxon>Rosales</taxon>
        <taxon>Cannabaceae</taxon>
        <taxon>Cannabis</taxon>
    </lineage>
</organism>
<dbReference type="Gramene" id="novel_model_4621_5bd9a17a.8.5bd9b13a">
    <property type="protein sequence ID" value="cds.novel_model_4621_5bd9a17a.8.5bd9b13a"/>
    <property type="gene ID" value="novel_gene_2419_5bd9a17a"/>
</dbReference>
<evidence type="ECO:0000313" key="3">
    <source>
        <dbReference type="EnsemblPlants" id="cds.novel_model_4621_5bd9a17a.8.5bd9b13a"/>
    </source>
</evidence>
<feature type="transmembrane region" description="Helical" evidence="1">
    <location>
        <begin position="37"/>
        <end position="59"/>
    </location>
</feature>
<keyword evidence="1" id="KW-0472">Membrane</keyword>
<keyword evidence="1" id="KW-0812">Transmembrane</keyword>
<feature type="chain" id="PRO_5031200968" evidence="2">
    <location>
        <begin position="17"/>
        <end position="61"/>
    </location>
</feature>
<evidence type="ECO:0000256" key="2">
    <source>
        <dbReference type="SAM" id="SignalP"/>
    </source>
</evidence>
<name>A0A803R3E9_CANSA</name>
<evidence type="ECO:0000256" key="1">
    <source>
        <dbReference type="SAM" id="Phobius"/>
    </source>
</evidence>
<keyword evidence="1" id="KW-1133">Transmembrane helix</keyword>
<accession>A0A803R3E9</accession>
<sequence>MAFCMMGFLHTCLAWASTIYLGSKSYADVYIFSNYISGFFLITNFFCLFVLLISSLYFMTE</sequence>
<keyword evidence="4" id="KW-1185">Reference proteome</keyword>
<reference evidence="3" key="1">
    <citation type="submission" date="2018-11" db="EMBL/GenBank/DDBJ databases">
        <authorList>
            <person name="Grassa J C."/>
        </authorList>
    </citation>
    <scope>NUCLEOTIDE SEQUENCE [LARGE SCALE GENOMIC DNA]</scope>
</reference>
<evidence type="ECO:0000313" key="4">
    <source>
        <dbReference type="Proteomes" id="UP000596661"/>
    </source>
</evidence>
<reference evidence="3" key="2">
    <citation type="submission" date="2021-03" db="UniProtKB">
        <authorList>
            <consortium name="EnsemblPlants"/>
        </authorList>
    </citation>
    <scope>IDENTIFICATION</scope>
</reference>
<protein>
    <submittedName>
        <fullName evidence="3">Uncharacterized protein</fullName>
    </submittedName>
</protein>
<dbReference type="AlphaFoldDB" id="A0A803R3E9"/>
<keyword evidence="2" id="KW-0732">Signal</keyword>
<feature type="signal peptide" evidence="2">
    <location>
        <begin position="1"/>
        <end position="16"/>
    </location>
</feature>
<dbReference type="EnsemblPlants" id="novel_model_4621_5bd9a17a.8.5bd9b13a">
    <property type="protein sequence ID" value="cds.novel_model_4621_5bd9a17a.8.5bd9b13a"/>
    <property type="gene ID" value="novel_gene_2419_5bd9a17a"/>
</dbReference>
<dbReference type="Proteomes" id="UP000596661">
    <property type="component" value="Chromosome 5"/>
</dbReference>